<evidence type="ECO:0000313" key="2">
    <source>
        <dbReference type="Proteomes" id="UP000266272"/>
    </source>
</evidence>
<dbReference type="Proteomes" id="UP000266272">
    <property type="component" value="Unassembled WGS sequence"/>
</dbReference>
<proteinExistence type="predicted"/>
<organism evidence="1 2">
    <name type="scientific">Trichoderma arundinaceum</name>
    <dbReference type="NCBI Taxonomy" id="490622"/>
    <lineage>
        <taxon>Eukaryota</taxon>
        <taxon>Fungi</taxon>
        <taxon>Dikarya</taxon>
        <taxon>Ascomycota</taxon>
        <taxon>Pezizomycotina</taxon>
        <taxon>Sordariomycetes</taxon>
        <taxon>Hypocreomycetidae</taxon>
        <taxon>Hypocreales</taxon>
        <taxon>Hypocreaceae</taxon>
        <taxon>Trichoderma</taxon>
    </lineage>
</organism>
<protein>
    <submittedName>
        <fullName evidence="1">Uncharacterized protein</fullName>
    </submittedName>
</protein>
<name>A0A395NJ56_TRIAR</name>
<sequence>MPLAEMSQSRSPGGLSAGDAPCVVQALHSSSNQRGRMGFCAAEPKPLARNSTATKQPHLVLPALPYPYLRPRTPSLQPAVARPASFPSSPCRPLRIPVVQSTYAWHYAAAAIRVLVPVCARHLRGKEAGHRELPELRFSPSSESLARPSVVLAAAPLLVPSSFPCGPLLMDMDLRAISVTAGTRRRTVRSPWSCVPDVLFGLGCRQPVFLYLLGASITLPTRPNNSTNSSSVGRLCSQQDRVTMPLCVDADPLDIQLYDSQSLRAYG</sequence>
<reference evidence="1 2" key="1">
    <citation type="journal article" date="2018" name="PLoS Pathog.">
        <title>Evolution of structural diversity of trichothecenes, a family of toxins produced by plant pathogenic and entomopathogenic fungi.</title>
        <authorList>
            <person name="Proctor R.H."/>
            <person name="McCormick S.P."/>
            <person name="Kim H.S."/>
            <person name="Cardoza R.E."/>
            <person name="Stanley A.M."/>
            <person name="Lindo L."/>
            <person name="Kelly A."/>
            <person name="Brown D.W."/>
            <person name="Lee T."/>
            <person name="Vaughan M.M."/>
            <person name="Alexander N.J."/>
            <person name="Busman M."/>
            <person name="Gutierrez S."/>
        </authorList>
    </citation>
    <scope>NUCLEOTIDE SEQUENCE [LARGE SCALE GENOMIC DNA]</scope>
    <source>
        <strain evidence="1 2">IBT 40837</strain>
    </source>
</reference>
<comment type="caution">
    <text evidence="1">The sequence shown here is derived from an EMBL/GenBank/DDBJ whole genome shotgun (WGS) entry which is preliminary data.</text>
</comment>
<keyword evidence="2" id="KW-1185">Reference proteome</keyword>
<gene>
    <name evidence="1" type="ORF">TARUN_6137</name>
</gene>
<dbReference type="AlphaFoldDB" id="A0A395NJ56"/>
<accession>A0A395NJ56</accession>
<dbReference type="EMBL" id="PXOA01000380">
    <property type="protein sequence ID" value="RFU76108.1"/>
    <property type="molecule type" value="Genomic_DNA"/>
</dbReference>
<evidence type="ECO:0000313" key="1">
    <source>
        <dbReference type="EMBL" id="RFU76108.1"/>
    </source>
</evidence>